<accession>A0ACB5TJV6</accession>
<sequence>MSSEIAGVIEESDDLNNSDFKKIIQNSSNNSNTNINNNDITLYQRMISACTGSLLTSLVVTPFDVVRIRLQQQQLLFPNHLQKGDQCCRVPFWEEPSTAKLNCSDPSSSINQNSQNNNTINSLTNKKTSDFIKSSSSSSSSSATTTMTNEFCISNSCVKESKLTGTFNGLVKISQNEGFPTLYRGLSLTLLMAIPSNIVYFSGYEYLRDTSFLKDYKILNPLLCGSIARIIAATSVAPLELLKTRLQAVPSDSKIHSSQLFKMVLNNAKSEINKNGILTIFKGLQLTLWRDVPFSGIYWSCYEFFSKNFLLKFDYFKNNNNNNLQLKNENNQLSFSSTNLKVFLNSFISGSLSGLAAALATNPFDVGKTRLQVTNNLKDLNSNSTSSIKSSSASSSSINSQSTNKLSMFRFMYDIFKNEGFMALYSGIVPRCLKIAPSCAIMISTYEVSKIIFSQSSHQHI</sequence>
<gene>
    <name evidence="1" type="ORF">Cboi01_000152100</name>
</gene>
<reference evidence="1" key="1">
    <citation type="submission" date="2023-04" db="EMBL/GenBank/DDBJ databases">
        <title>Candida boidinii NBRC 1967.</title>
        <authorList>
            <person name="Ichikawa N."/>
            <person name="Sato H."/>
            <person name="Tonouchi N."/>
        </authorList>
    </citation>
    <scope>NUCLEOTIDE SEQUENCE</scope>
    <source>
        <strain evidence="1">NBRC 1967</strain>
    </source>
</reference>
<evidence type="ECO:0000313" key="1">
    <source>
        <dbReference type="EMBL" id="GME89707.1"/>
    </source>
</evidence>
<keyword evidence="2" id="KW-1185">Reference proteome</keyword>
<comment type="caution">
    <text evidence="1">The sequence shown here is derived from an EMBL/GenBank/DDBJ whole genome shotgun (WGS) entry which is preliminary data.</text>
</comment>
<evidence type="ECO:0000313" key="2">
    <source>
        <dbReference type="Proteomes" id="UP001165101"/>
    </source>
</evidence>
<dbReference type="Proteomes" id="UP001165101">
    <property type="component" value="Unassembled WGS sequence"/>
</dbReference>
<name>A0ACB5TJV6_CANBO</name>
<dbReference type="EMBL" id="BSXV01000574">
    <property type="protein sequence ID" value="GME89707.1"/>
    <property type="molecule type" value="Genomic_DNA"/>
</dbReference>
<organism evidence="1 2">
    <name type="scientific">Candida boidinii</name>
    <name type="common">Yeast</name>
    <dbReference type="NCBI Taxonomy" id="5477"/>
    <lineage>
        <taxon>Eukaryota</taxon>
        <taxon>Fungi</taxon>
        <taxon>Dikarya</taxon>
        <taxon>Ascomycota</taxon>
        <taxon>Saccharomycotina</taxon>
        <taxon>Pichiomycetes</taxon>
        <taxon>Pichiales</taxon>
        <taxon>Pichiaceae</taxon>
        <taxon>Ogataea</taxon>
        <taxon>Ogataea/Candida clade</taxon>
    </lineage>
</organism>
<proteinExistence type="predicted"/>
<protein>
    <submittedName>
        <fullName evidence="1">Unnamed protein product</fullName>
    </submittedName>
</protein>